<keyword evidence="19" id="KW-0963">Cytoplasm</keyword>
<evidence type="ECO:0000313" key="23">
    <source>
        <dbReference type="EMBL" id="GAA4715079.1"/>
    </source>
</evidence>
<dbReference type="InterPro" id="IPR012340">
    <property type="entry name" value="NA-bd_OB-fold"/>
</dbReference>
<keyword evidence="10 19" id="KW-0067">ATP-binding</keyword>
<evidence type="ECO:0000256" key="12">
    <source>
        <dbReference type="ARBA" id="ARBA00023098"/>
    </source>
</evidence>
<keyword evidence="21" id="KW-0472">Membrane</keyword>
<dbReference type="Proteomes" id="UP001500325">
    <property type="component" value="Unassembled WGS sequence"/>
</dbReference>
<evidence type="ECO:0000256" key="14">
    <source>
        <dbReference type="ARBA" id="ARBA00023251"/>
    </source>
</evidence>
<dbReference type="EC" id="6.1.1.6" evidence="19"/>
<proteinExistence type="inferred from homology"/>
<keyword evidence="19" id="KW-0648">Protein biosynthesis</keyword>
<dbReference type="SUPFAM" id="SSF55681">
    <property type="entry name" value="Class II aaRS and biotin synthetases"/>
    <property type="match status" value="1"/>
</dbReference>
<dbReference type="Pfam" id="PF00152">
    <property type="entry name" value="tRNA-synt_2"/>
    <property type="match status" value="1"/>
</dbReference>
<feature type="transmembrane region" description="Helical" evidence="21">
    <location>
        <begin position="217"/>
        <end position="238"/>
    </location>
</feature>
<keyword evidence="19" id="KW-0460">Magnesium</keyword>
<dbReference type="PANTHER" id="PTHR42918:SF15">
    <property type="entry name" value="LYSINE--TRNA LIGASE, CHLOROPLASTIC_MITOCHONDRIAL"/>
    <property type="match status" value="1"/>
</dbReference>
<dbReference type="InterPro" id="IPR006195">
    <property type="entry name" value="aa-tRNA-synth_II"/>
</dbReference>
<evidence type="ECO:0000256" key="11">
    <source>
        <dbReference type="ARBA" id="ARBA00022989"/>
    </source>
</evidence>
<keyword evidence="9 19" id="KW-0547">Nucleotide-binding</keyword>
<dbReference type="PANTHER" id="PTHR42918">
    <property type="entry name" value="LYSYL-TRNA SYNTHETASE"/>
    <property type="match status" value="1"/>
</dbReference>
<dbReference type="InterPro" id="IPR044136">
    <property type="entry name" value="Lys-tRNA-ligase_II_N"/>
</dbReference>
<comment type="catalytic activity">
    <reaction evidence="17">
        <text>L-lysyl-tRNA(Lys) + a 1,2-diacyl-sn-glycero-3-phospho-(1'-sn-glycerol) = a 1,2-diacyl-sn-glycero-3-phospho-1'-(3'-O-L-lysyl)-sn-glycerol + tRNA(Lys)</text>
        <dbReference type="Rhea" id="RHEA:10668"/>
        <dbReference type="Rhea" id="RHEA-COMP:9696"/>
        <dbReference type="Rhea" id="RHEA-COMP:9697"/>
        <dbReference type="ChEBI" id="CHEBI:64716"/>
        <dbReference type="ChEBI" id="CHEBI:75792"/>
        <dbReference type="ChEBI" id="CHEBI:78442"/>
        <dbReference type="ChEBI" id="CHEBI:78529"/>
        <dbReference type="EC" id="2.3.2.3"/>
    </reaction>
</comment>
<dbReference type="InterPro" id="IPR002313">
    <property type="entry name" value="Lys-tRNA-ligase_II"/>
</dbReference>
<dbReference type="EMBL" id="BAABIC010000049">
    <property type="protein sequence ID" value="GAA4715079.1"/>
    <property type="molecule type" value="Genomic_DNA"/>
</dbReference>
<keyword evidence="6" id="KW-0808">Transferase</keyword>
<evidence type="ECO:0000256" key="7">
    <source>
        <dbReference type="ARBA" id="ARBA00022692"/>
    </source>
</evidence>
<comment type="caution">
    <text evidence="23">The sequence shown here is derived from an EMBL/GenBank/DDBJ whole genome shotgun (WGS) entry which is preliminary data.</text>
</comment>
<evidence type="ECO:0000256" key="9">
    <source>
        <dbReference type="ARBA" id="ARBA00022741"/>
    </source>
</evidence>
<feature type="compositionally biased region" description="Pro residues" evidence="20">
    <location>
        <begin position="589"/>
        <end position="606"/>
    </location>
</feature>
<evidence type="ECO:0000256" key="10">
    <source>
        <dbReference type="ARBA" id="ARBA00022840"/>
    </source>
</evidence>
<comment type="similarity">
    <text evidence="19">Belongs to the class-II aminoacyl-tRNA synthetase family.</text>
</comment>
<comment type="function">
    <text evidence="16">Catalyzes the production of L-lysyl-tRNA(Lys)transfer and the transfer of a lysyl group from L-lysyl-tRNA(Lys) to membrane-bound phosphatidylglycerol (PG), which produces lysylphosphatidylglycerol (LPG), one of the components of the bacterial membrane with a positive net charge. LPG synthesis contributes to the resistance to cationic antimicrobial peptides (CAMPs) and likely protects M.tuberculosis against the CAMPs produced by competiting microorganisms (bacteriocins). In fact, the modification of anionic phosphatidylglycerol with positively charged L-lysine results in repulsion of the peptides.</text>
</comment>
<keyword evidence="12" id="KW-0443">Lipid metabolism</keyword>
<dbReference type="NCBIfam" id="NF001756">
    <property type="entry name" value="PRK00484.1"/>
    <property type="match status" value="1"/>
</dbReference>
<dbReference type="CDD" id="cd04322">
    <property type="entry name" value="LysRS_N"/>
    <property type="match status" value="1"/>
</dbReference>
<dbReference type="InterPro" id="IPR004365">
    <property type="entry name" value="NA-bd_OB_tRNA"/>
</dbReference>
<keyword evidence="15" id="KW-0511">Multifunctional enzyme</keyword>
<evidence type="ECO:0000256" key="2">
    <source>
        <dbReference type="ARBA" id="ARBA00005270"/>
    </source>
</evidence>
<dbReference type="HAMAP" id="MF_00252">
    <property type="entry name" value="Lys_tRNA_synth_class2"/>
    <property type="match status" value="1"/>
</dbReference>
<comment type="similarity">
    <text evidence="3">In the C-terminal section; belongs to the class-II aminoacyl-tRNA synthetase family.</text>
</comment>
<feature type="transmembrane region" description="Helical" evidence="21">
    <location>
        <begin position="154"/>
        <end position="177"/>
    </location>
</feature>
<feature type="region of interest" description="Disordered" evidence="20">
    <location>
        <begin position="576"/>
        <end position="628"/>
    </location>
</feature>
<comment type="subunit">
    <text evidence="19">Homodimer.</text>
</comment>
<evidence type="ECO:0000256" key="4">
    <source>
        <dbReference type="ARBA" id="ARBA00022475"/>
    </source>
</evidence>
<keyword evidence="11 21" id="KW-1133">Transmembrane helix</keyword>
<keyword evidence="4" id="KW-1003">Cell membrane</keyword>
<evidence type="ECO:0000256" key="19">
    <source>
        <dbReference type="HAMAP-Rule" id="MF_00252"/>
    </source>
</evidence>
<dbReference type="PROSITE" id="PS50862">
    <property type="entry name" value="AA_TRNA_LIGASE_II"/>
    <property type="match status" value="1"/>
</dbReference>
<evidence type="ECO:0000313" key="24">
    <source>
        <dbReference type="Proteomes" id="UP001500325"/>
    </source>
</evidence>
<evidence type="ECO:0000256" key="21">
    <source>
        <dbReference type="SAM" id="Phobius"/>
    </source>
</evidence>
<evidence type="ECO:0000256" key="6">
    <source>
        <dbReference type="ARBA" id="ARBA00022679"/>
    </source>
</evidence>
<dbReference type="Pfam" id="PF01336">
    <property type="entry name" value="tRNA_anti-codon"/>
    <property type="match status" value="1"/>
</dbReference>
<evidence type="ECO:0000256" key="15">
    <source>
        <dbReference type="ARBA" id="ARBA00023268"/>
    </source>
</evidence>
<evidence type="ECO:0000256" key="20">
    <source>
        <dbReference type="SAM" id="MobiDB-lite"/>
    </source>
</evidence>
<dbReference type="InterPro" id="IPR004364">
    <property type="entry name" value="Aa-tRNA-synt_II"/>
</dbReference>
<keyword evidence="7 21" id="KW-0812">Transmembrane</keyword>
<dbReference type="PRINTS" id="PR00982">
    <property type="entry name" value="TRNASYNTHLYS"/>
</dbReference>
<dbReference type="InterPro" id="IPR024320">
    <property type="entry name" value="LPG_synthase_C"/>
</dbReference>
<dbReference type="NCBIfam" id="NF002821">
    <property type="entry name" value="PRK02983.1"/>
    <property type="match status" value="1"/>
</dbReference>
<keyword evidence="5 19" id="KW-0436">Ligase</keyword>
<evidence type="ECO:0000256" key="1">
    <source>
        <dbReference type="ARBA" id="ARBA00004651"/>
    </source>
</evidence>
<accession>A0ABP8XTY2</accession>
<dbReference type="Gene3D" id="2.40.50.140">
    <property type="entry name" value="Nucleic acid-binding proteins"/>
    <property type="match status" value="1"/>
</dbReference>
<comment type="catalytic activity">
    <reaction evidence="18 19">
        <text>tRNA(Lys) + L-lysine + ATP = L-lysyl-tRNA(Lys) + AMP + diphosphate</text>
        <dbReference type="Rhea" id="RHEA:20792"/>
        <dbReference type="Rhea" id="RHEA-COMP:9696"/>
        <dbReference type="Rhea" id="RHEA-COMP:9697"/>
        <dbReference type="ChEBI" id="CHEBI:30616"/>
        <dbReference type="ChEBI" id="CHEBI:32551"/>
        <dbReference type="ChEBI" id="CHEBI:33019"/>
        <dbReference type="ChEBI" id="CHEBI:78442"/>
        <dbReference type="ChEBI" id="CHEBI:78529"/>
        <dbReference type="ChEBI" id="CHEBI:456215"/>
        <dbReference type="EC" id="6.1.1.6"/>
    </reaction>
</comment>
<keyword evidence="8 19" id="KW-0479">Metal-binding</keyword>
<keyword evidence="14" id="KW-0046">Antibiotic resistance</keyword>
<evidence type="ECO:0000259" key="22">
    <source>
        <dbReference type="PROSITE" id="PS50862"/>
    </source>
</evidence>
<evidence type="ECO:0000256" key="16">
    <source>
        <dbReference type="ARBA" id="ARBA00024681"/>
    </source>
</evidence>
<dbReference type="Pfam" id="PF16995">
    <property type="entry name" value="tRNA-synt_2_TM"/>
    <property type="match status" value="1"/>
</dbReference>
<feature type="binding site" evidence="19">
    <location>
        <position position="1032"/>
    </location>
    <ligand>
        <name>Mg(2+)</name>
        <dbReference type="ChEBI" id="CHEBI:18420"/>
        <label>1</label>
    </ligand>
</feature>
<protein>
    <recommendedName>
        <fullName evidence="19">Lysine--tRNA ligase</fullName>
        <ecNumber evidence="19">6.1.1.6</ecNumber>
    </recommendedName>
    <alternativeName>
        <fullName evidence="19">Lysyl-tRNA synthetase</fullName>
        <shortName evidence="19">LysRS</shortName>
    </alternativeName>
</protein>
<evidence type="ECO:0000256" key="8">
    <source>
        <dbReference type="ARBA" id="ARBA00022723"/>
    </source>
</evidence>
<evidence type="ECO:0000256" key="3">
    <source>
        <dbReference type="ARBA" id="ARBA00009968"/>
    </source>
</evidence>
<feature type="transmembrane region" description="Helical" evidence="21">
    <location>
        <begin position="123"/>
        <end position="142"/>
    </location>
</feature>
<name>A0ABP8XTY2_9PSEU</name>
<organism evidence="23 24">
    <name type="scientific">Pseudonocardia yuanmonensis</name>
    <dbReference type="NCBI Taxonomy" id="1095914"/>
    <lineage>
        <taxon>Bacteria</taxon>
        <taxon>Bacillati</taxon>
        <taxon>Actinomycetota</taxon>
        <taxon>Actinomycetes</taxon>
        <taxon>Pseudonocardiales</taxon>
        <taxon>Pseudonocardiaceae</taxon>
        <taxon>Pseudonocardia</taxon>
    </lineage>
</organism>
<feature type="transmembrane region" description="Helical" evidence="21">
    <location>
        <begin position="23"/>
        <end position="45"/>
    </location>
</feature>
<dbReference type="Gene3D" id="3.30.930.10">
    <property type="entry name" value="Bira Bifunctional Protein, Domain 2"/>
    <property type="match status" value="1"/>
</dbReference>
<keyword evidence="13 19" id="KW-0030">Aminoacyl-tRNA synthetase</keyword>
<dbReference type="SUPFAM" id="SSF50249">
    <property type="entry name" value="Nucleic acid-binding proteins"/>
    <property type="match status" value="1"/>
</dbReference>
<feature type="binding site" evidence="19">
    <location>
        <position position="1032"/>
    </location>
    <ligand>
        <name>Mg(2+)</name>
        <dbReference type="ChEBI" id="CHEBI:18420"/>
        <label>2</label>
    </ligand>
</feature>
<dbReference type="InterPro" id="IPR018149">
    <property type="entry name" value="Lys-tRNA-synth_II_C"/>
</dbReference>
<evidence type="ECO:0000256" key="18">
    <source>
        <dbReference type="ARBA" id="ARBA00048573"/>
    </source>
</evidence>
<keyword evidence="24" id="KW-1185">Reference proteome</keyword>
<feature type="compositionally biased region" description="Low complexity" evidence="20">
    <location>
        <begin position="607"/>
        <end position="625"/>
    </location>
</feature>
<dbReference type="GO" id="GO:0016874">
    <property type="term" value="F:ligase activity"/>
    <property type="evidence" value="ECO:0007669"/>
    <property type="project" value="UniProtKB-KW"/>
</dbReference>
<evidence type="ECO:0000256" key="13">
    <source>
        <dbReference type="ARBA" id="ARBA00023146"/>
    </source>
</evidence>
<feature type="domain" description="Aminoacyl-transfer RNA synthetases class-II family profile" evidence="22">
    <location>
        <begin position="795"/>
        <end position="1112"/>
    </location>
</feature>
<dbReference type="InterPro" id="IPR045864">
    <property type="entry name" value="aa-tRNA-synth_II/BPL/LPL"/>
</dbReference>
<gene>
    <name evidence="23" type="primary">lysX</name>
    <name evidence="19" type="synonym">lysS</name>
    <name evidence="23" type="ORF">GCM10023215_67790</name>
</gene>
<dbReference type="NCBIfam" id="TIGR00499">
    <property type="entry name" value="lysS_bact"/>
    <property type="match status" value="1"/>
</dbReference>
<reference evidence="24" key="1">
    <citation type="journal article" date="2019" name="Int. J. Syst. Evol. Microbiol.">
        <title>The Global Catalogue of Microorganisms (GCM) 10K type strain sequencing project: providing services to taxonomists for standard genome sequencing and annotation.</title>
        <authorList>
            <consortium name="The Broad Institute Genomics Platform"/>
            <consortium name="The Broad Institute Genome Sequencing Center for Infectious Disease"/>
            <person name="Wu L."/>
            <person name="Ma J."/>
        </authorList>
    </citation>
    <scope>NUCLEOTIDE SEQUENCE [LARGE SCALE GENOMIC DNA]</scope>
    <source>
        <strain evidence="24">JCM 18055</strain>
    </source>
</reference>
<comment type="cofactor">
    <cofactor evidence="19">
        <name>Mg(2+)</name>
        <dbReference type="ChEBI" id="CHEBI:18420"/>
    </cofactor>
    <text evidence="19">Binds 3 Mg(2+) ions per subunit.</text>
</comment>
<dbReference type="InterPro" id="IPR031553">
    <property type="entry name" value="tRNA-synt_2_TM"/>
</dbReference>
<evidence type="ECO:0000256" key="17">
    <source>
        <dbReference type="ARBA" id="ARBA00047540"/>
    </source>
</evidence>
<feature type="transmembrane region" description="Helical" evidence="21">
    <location>
        <begin position="57"/>
        <end position="78"/>
    </location>
</feature>
<comment type="subcellular location">
    <subcellularLocation>
        <location evidence="1">Cell membrane</location>
        <topology evidence="1">Multi-pass membrane protein</topology>
    </subcellularLocation>
    <subcellularLocation>
        <location evidence="19">Cytoplasm</location>
    </subcellularLocation>
</comment>
<feature type="transmembrane region" description="Helical" evidence="21">
    <location>
        <begin position="85"/>
        <end position="103"/>
    </location>
</feature>
<comment type="similarity">
    <text evidence="2">In the N-terminal section; belongs to the LPG synthetase family.</text>
</comment>
<dbReference type="Pfam" id="PF09924">
    <property type="entry name" value="LPG_synthase_C"/>
    <property type="match status" value="1"/>
</dbReference>
<sequence length="1114" mass="122451">MVERAGREEPAWRRAFADRLPDLFAGYLAAVATFCAVTAVVPALREPLAWLRSAIEIVSFSAPPSLAAAAFLGILAAAVRRRMRAAWWFLAISVVFGRLLYWITVLVETDGEEPVTVTAAPGFGGWLRVGFGVAALALLLVARDRFTARTQRGSGWRALGVYVGLVLAGGLIGWLLLELFPGTLATTGDRLGWAFTYVLAGLGDPGVVGVDGAGPPAVTFVCGLFGALAELAAAYVLFRPRRDQRRLGPDDEQRLRVLLDRYGDEDSLGYFATRRDKAAVFSPSGKTAVTFRVVSGVSLASADPIGDAEAWPGAIDTWLDEARRYGWLPAVVGTSERGARAYVAAGLNAVELGDEAVLDVREFSLEGRSMRVVRQAVGRVERSGYFVRIRRHAELSPEEMREVVERADAWRDTETERGFSMALSRLGDPADGGCVLVECFDAAGGLRALLSFVPWGRHGLSLDLMRRDSTAENGLTEFMVAALAQQARTLGVDRVSLNFAMFRAAFEHGERIGAGPVLRLWRGLLMMGSRWWQLESLYRANAKYQPRWMPRYLCYRTARDLPRIGVASAIAEGFLTPPGPTTLRRRGVEPPPTTTTPAPAAPPPVQAPTTTGDDAAAAPSAAALARQPEQVRVRRAKYERMLADGLEPYPVGHPRTAGLAEVRARFGHLAPDAATGERVSVTGRVVRLRDLGGLCFAVLQEGDAELQVMVSADRIGRPGLRDWTRRVDLGDHLGVTGEVVTSRRGELSVLAGEWAVTAKCLRPLPDKRRGLSDPEARVRQRYLDLVVNPSARRMLRQRSDAVRAVREYLAGRGYLEVETPMLQPVHGGANARPFVTHINAYDMRLYLRIAPELYLKRLLVGGARKVFELNRNFRNEGADATHNPEFTMLEAYEAYGDYDTMQVLMREMIQDAARAALGGTVVVHEGREYDLAGEWRSITVNAAISHALGEEVTADTPVQQLRRHCDRARIAHDPTWGRGAVVLELYEHLVEDRTLEPTFYRDFPTDVSPLTRQHRVDPRLAERWDLVCFGAEIGTAYSELVDPVEQRRRLTEQSLLAAGGDVEAMELDEDFLVALEYAMPPSGGLGMGVDRMVMMLTGRSIRETVLFPIVRPGT</sequence>
<feature type="binding site" evidence="19">
    <location>
        <position position="1025"/>
    </location>
    <ligand>
        <name>Mg(2+)</name>
        <dbReference type="ChEBI" id="CHEBI:18420"/>
        <label>1</label>
    </ligand>
</feature>
<evidence type="ECO:0000256" key="5">
    <source>
        <dbReference type="ARBA" id="ARBA00022598"/>
    </source>
</evidence>